<dbReference type="InterPro" id="IPR029526">
    <property type="entry name" value="PGBD"/>
</dbReference>
<evidence type="ECO:0000256" key="1">
    <source>
        <dbReference type="SAM" id="MobiDB-lite"/>
    </source>
</evidence>
<evidence type="ECO:0000313" key="4">
    <source>
        <dbReference type="Proteomes" id="UP001652700"/>
    </source>
</evidence>
<feature type="domain" description="PiggyBac transposable element-derived protein" evidence="2">
    <location>
        <begin position="122"/>
        <end position="207"/>
    </location>
</feature>
<evidence type="ECO:0000259" key="2">
    <source>
        <dbReference type="Pfam" id="PF13843"/>
    </source>
</evidence>
<evidence type="ECO:0000313" key="3">
    <source>
        <dbReference type="EnsemblMetazoa" id="XP_050514833.1"/>
    </source>
</evidence>
<protein>
    <recommendedName>
        <fullName evidence="2">PiggyBac transposable element-derived protein domain-containing protein</fullName>
    </recommendedName>
</protein>
<sequence>MDPTRFYGKQKETHILLPDIDSDLDYSSDDSITDETYLPDMLQDSSSSDDQIVEGDQLGQQADSSDDEDLPPPLSDLTNNQIPICSNYGKKKIDLKWTNSKNEAAQTPLWGAHLQDETEVKTPVQYFYKLVDKALLDYIMEQSNLYATQTDISGNFSMDSKDLEQFLGACFYMSLISVPGTSRYWSNACRISQVADVMPLRRFEQIKKIYILLIITNYH</sequence>
<accession>A0ABM5KXA8</accession>
<dbReference type="PANTHER" id="PTHR47272">
    <property type="entry name" value="DDE_TNP_1_7 DOMAIN-CONTAINING PROTEIN"/>
    <property type="match status" value="1"/>
</dbReference>
<proteinExistence type="predicted"/>
<reference evidence="3" key="1">
    <citation type="submission" date="2025-05" db="UniProtKB">
        <authorList>
            <consortium name="EnsemblMetazoa"/>
        </authorList>
    </citation>
    <scope>IDENTIFICATION</scope>
</reference>
<organism evidence="3 4">
    <name type="scientific">Diabrotica virgifera virgifera</name>
    <name type="common">western corn rootworm</name>
    <dbReference type="NCBI Taxonomy" id="50390"/>
    <lineage>
        <taxon>Eukaryota</taxon>
        <taxon>Metazoa</taxon>
        <taxon>Ecdysozoa</taxon>
        <taxon>Arthropoda</taxon>
        <taxon>Hexapoda</taxon>
        <taxon>Insecta</taxon>
        <taxon>Pterygota</taxon>
        <taxon>Neoptera</taxon>
        <taxon>Endopterygota</taxon>
        <taxon>Coleoptera</taxon>
        <taxon>Polyphaga</taxon>
        <taxon>Cucujiformia</taxon>
        <taxon>Chrysomeloidea</taxon>
        <taxon>Chrysomelidae</taxon>
        <taxon>Galerucinae</taxon>
        <taxon>Diabroticina</taxon>
        <taxon>Diabroticites</taxon>
        <taxon>Diabrotica</taxon>
    </lineage>
</organism>
<dbReference type="GeneID" id="126890045"/>
<keyword evidence="4" id="KW-1185">Reference proteome</keyword>
<name>A0ABM5KXA8_DIAVI</name>
<dbReference type="Pfam" id="PF13843">
    <property type="entry name" value="DDE_Tnp_1_7"/>
    <property type="match status" value="1"/>
</dbReference>
<feature type="region of interest" description="Disordered" evidence="1">
    <location>
        <begin position="21"/>
        <end position="81"/>
    </location>
</feature>
<dbReference type="EnsemblMetazoa" id="XM_050658876.1">
    <property type="protein sequence ID" value="XP_050514833.1"/>
    <property type="gene ID" value="LOC126890045"/>
</dbReference>
<dbReference type="RefSeq" id="XP_050514833.1">
    <property type="nucleotide sequence ID" value="XM_050658876.1"/>
</dbReference>
<dbReference type="PANTHER" id="PTHR47272:SF1">
    <property type="entry name" value="PIGGYBAC TRANSPOSABLE ELEMENT-DERIVED PROTEIN 3-LIKE"/>
    <property type="match status" value="1"/>
</dbReference>
<feature type="compositionally biased region" description="Acidic residues" evidence="1">
    <location>
        <begin position="21"/>
        <end position="33"/>
    </location>
</feature>
<dbReference type="Proteomes" id="UP001652700">
    <property type="component" value="Unplaced"/>
</dbReference>